<accession>A0A3S5AH41</accession>
<comment type="caution">
    <text evidence="2">The sequence shown here is derived from an EMBL/GenBank/DDBJ whole genome shotgun (WGS) entry which is preliminary data.</text>
</comment>
<feature type="compositionally biased region" description="Low complexity" evidence="1">
    <location>
        <begin position="34"/>
        <end position="46"/>
    </location>
</feature>
<organism evidence="2 3">
    <name type="scientific">Protopolystoma xenopodis</name>
    <dbReference type="NCBI Taxonomy" id="117903"/>
    <lineage>
        <taxon>Eukaryota</taxon>
        <taxon>Metazoa</taxon>
        <taxon>Spiralia</taxon>
        <taxon>Lophotrochozoa</taxon>
        <taxon>Platyhelminthes</taxon>
        <taxon>Monogenea</taxon>
        <taxon>Polyopisthocotylea</taxon>
        <taxon>Polystomatidea</taxon>
        <taxon>Polystomatidae</taxon>
        <taxon>Protopolystoma</taxon>
    </lineage>
</organism>
<reference evidence="2" key="1">
    <citation type="submission" date="2018-11" db="EMBL/GenBank/DDBJ databases">
        <authorList>
            <consortium name="Pathogen Informatics"/>
        </authorList>
    </citation>
    <scope>NUCLEOTIDE SEQUENCE</scope>
</reference>
<protein>
    <submittedName>
        <fullName evidence="2">Uncharacterized protein</fullName>
    </submittedName>
</protein>
<dbReference type="AlphaFoldDB" id="A0A3S5AH41"/>
<keyword evidence="3" id="KW-1185">Reference proteome</keyword>
<evidence type="ECO:0000313" key="2">
    <source>
        <dbReference type="EMBL" id="VEL23742.1"/>
    </source>
</evidence>
<evidence type="ECO:0000313" key="3">
    <source>
        <dbReference type="Proteomes" id="UP000784294"/>
    </source>
</evidence>
<proteinExistence type="predicted"/>
<dbReference type="OrthoDB" id="247013at2759"/>
<feature type="region of interest" description="Disordered" evidence="1">
    <location>
        <begin position="1"/>
        <end position="55"/>
    </location>
</feature>
<evidence type="ECO:0000256" key="1">
    <source>
        <dbReference type="SAM" id="MobiDB-lite"/>
    </source>
</evidence>
<sequence length="104" mass="11491">MDCRPVSSRGQPTDSKRIKRADDSSSSNRTLCGVVPVSSNTTTVSPDSDETTEADGEILPHSIKFRSIQEDPNASVVYKSLFTTSEQAKNHPKGHWVTYTPLYF</sequence>
<dbReference type="Proteomes" id="UP000784294">
    <property type="component" value="Unassembled WGS sequence"/>
</dbReference>
<name>A0A3S5AH41_9PLAT</name>
<dbReference type="EMBL" id="CAAALY010063632">
    <property type="protein sequence ID" value="VEL23742.1"/>
    <property type="molecule type" value="Genomic_DNA"/>
</dbReference>
<gene>
    <name evidence="2" type="ORF">PXEA_LOCUS17182</name>
</gene>
<feature type="compositionally biased region" description="Basic and acidic residues" evidence="1">
    <location>
        <begin position="14"/>
        <end position="23"/>
    </location>
</feature>